<dbReference type="SMART" id="SM00248">
    <property type="entry name" value="ANK"/>
    <property type="match status" value="1"/>
</dbReference>
<keyword evidence="3" id="KW-1185">Reference proteome</keyword>
<sequence>MAAYAKRMRCDLWGTILSDVIRVYRTSGSYSTTYEMAKVVEGMTPLHWAAETGALGVIQVLLRNGANALTRDGNGAIPTLVALQTEEFIQTGLCETCEKRRGEIVRVLLEAAPEGFEMEDNHGQSLKRMLPKI</sequence>
<organism evidence="2 3">
    <name type="scientific">Polyplosphaeria fusca</name>
    <dbReference type="NCBI Taxonomy" id="682080"/>
    <lineage>
        <taxon>Eukaryota</taxon>
        <taxon>Fungi</taxon>
        <taxon>Dikarya</taxon>
        <taxon>Ascomycota</taxon>
        <taxon>Pezizomycotina</taxon>
        <taxon>Dothideomycetes</taxon>
        <taxon>Pleosporomycetidae</taxon>
        <taxon>Pleosporales</taxon>
        <taxon>Tetraplosphaeriaceae</taxon>
        <taxon>Polyplosphaeria</taxon>
    </lineage>
</organism>
<evidence type="ECO:0000313" key="3">
    <source>
        <dbReference type="Proteomes" id="UP000799444"/>
    </source>
</evidence>
<feature type="repeat" description="ANK" evidence="1">
    <location>
        <begin position="41"/>
        <end position="73"/>
    </location>
</feature>
<gene>
    <name evidence="2" type="ORF">EJ04DRAFT_304394</name>
</gene>
<dbReference type="Gene3D" id="1.25.40.20">
    <property type="entry name" value="Ankyrin repeat-containing domain"/>
    <property type="match status" value="1"/>
</dbReference>
<name>A0A9P4QX76_9PLEO</name>
<accession>A0A9P4QX76</accession>
<proteinExistence type="predicted"/>
<dbReference type="EMBL" id="ML996172">
    <property type="protein sequence ID" value="KAF2732739.1"/>
    <property type="molecule type" value="Genomic_DNA"/>
</dbReference>
<comment type="caution">
    <text evidence="2">The sequence shown here is derived from an EMBL/GenBank/DDBJ whole genome shotgun (WGS) entry which is preliminary data.</text>
</comment>
<reference evidence="2" key="1">
    <citation type="journal article" date="2020" name="Stud. Mycol.">
        <title>101 Dothideomycetes genomes: a test case for predicting lifestyles and emergence of pathogens.</title>
        <authorList>
            <person name="Haridas S."/>
            <person name="Albert R."/>
            <person name="Binder M."/>
            <person name="Bloem J."/>
            <person name="Labutti K."/>
            <person name="Salamov A."/>
            <person name="Andreopoulos B."/>
            <person name="Baker S."/>
            <person name="Barry K."/>
            <person name="Bills G."/>
            <person name="Bluhm B."/>
            <person name="Cannon C."/>
            <person name="Castanera R."/>
            <person name="Culley D."/>
            <person name="Daum C."/>
            <person name="Ezra D."/>
            <person name="Gonzalez J."/>
            <person name="Henrissat B."/>
            <person name="Kuo A."/>
            <person name="Liang C."/>
            <person name="Lipzen A."/>
            <person name="Lutzoni F."/>
            <person name="Magnuson J."/>
            <person name="Mondo S."/>
            <person name="Nolan M."/>
            <person name="Ohm R."/>
            <person name="Pangilinan J."/>
            <person name="Park H.-J."/>
            <person name="Ramirez L."/>
            <person name="Alfaro M."/>
            <person name="Sun H."/>
            <person name="Tritt A."/>
            <person name="Yoshinaga Y."/>
            <person name="Zwiers L.-H."/>
            <person name="Turgeon B."/>
            <person name="Goodwin S."/>
            <person name="Spatafora J."/>
            <person name="Crous P."/>
            <person name="Grigoriev I."/>
        </authorList>
    </citation>
    <scope>NUCLEOTIDE SEQUENCE</scope>
    <source>
        <strain evidence="2">CBS 125425</strain>
    </source>
</reference>
<dbReference type="Pfam" id="PF00023">
    <property type="entry name" value="Ank"/>
    <property type="match status" value="1"/>
</dbReference>
<dbReference type="PROSITE" id="PS50297">
    <property type="entry name" value="ANK_REP_REGION"/>
    <property type="match status" value="1"/>
</dbReference>
<dbReference type="InterPro" id="IPR002110">
    <property type="entry name" value="Ankyrin_rpt"/>
</dbReference>
<evidence type="ECO:0000256" key="1">
    <source>
        <dbReference type="PROSITE-ProRule" id="PRU00023"/>
    </source>
</evidence>
<dbReference type="InterPro" id="IPR036770">
    <property type="entry name" value="Ankyrin_rpt-contain_sf"/>
</dbReference>
<evidence type="ECO:0000313" key="2">
    <source>
        <dbReference type="EMBL" id="KAF2732739.1"/>
    </source>
</evidence>
<dbReference type="PROSITE" id="PS50088">
    <property type="entry name" value="ANK_REPEAT"/>
    <property type="match status" value="1"/>
</dbReference>
<keyword evidence="1" id="KW-0040">ANK repeat</keyword>
<dbReference type="SUPFAM" id="SSF48403">
    <property type="entry name" value="Ankyrin repeat"/>
    <property type="match status" value="1"/>
</dbReference>
<dbReference type="OrthoDB" id="341259at2759"/>
<dbReference type="Proteomes" id="UP000799444">
    <property type="component" value="Unassembled WGS sequence"/>
</dbReference>
<dbReference type="AlphaFoldDB" id="A0A9P4QX76"/>
<protein>
    <submittedName>
        <fullName evidence="2">Uncharacterized protein</fullName>
    </submittedName>
</protein>